<comment type="caution">
    <text evidence="2">The sequence shown here is derived from an EMBL/GenBank/DDBJ whole genome shotgun (WGS) entry which is preliminary data.</text>
</comment>
<keyword evidence="1" id="KW-0812">Transmembrane</keyword>
<gene>
    <name evidence="2" type="ORF">GQ26_0180810</name>
</gene>
<dbReference type="EMBL" id="JPOX01000018">
    <property type="protein sequence ID" value="KFX46585.1"/>
    <property type="molecule type" value="Genomic_DNA"/>
</dbReference>
<keyword evidence="1" id="KW-0472">Membrane</keyword>
<keyword evidence="1" id="KW-1133">Transmembrane helix</keyword>
<evidence type="ECO:0000313" key="2">
    <source>
        <dbReference type="EMBL" id="KFX46585.1"/>
    </source>
</evidence>
<proteinExistence type="predicted"/>
<dbReference type="AlphaFoldDB" id="A0A093V344"/>
<evidence type="ECO:0000256" key="1">
    <source>
        <dbReference type="SAM" id="Phobius"/>
    </source>
</evidence>
<feature type="transmembrane region" description="Helical" evidence="1">
    <location>
        <begin position="76"/>
        <end position="94"/>
    </location>
</feature>
<accession>A0A093V344</accession>
<reference evidence="2" key="1">
    <citation type="journal article" date="2014" name="PLoS Genet.">
        <title>Signature Gene Expression Reveals Novel Clues to the Molecular Mechanisms of Dimorphic Transition in Penicillium marneffei.</title>
        <authorList>
            <person name="Yang E."/>
            <person name="Wang G."/>
            <person name="Cai J."/>
            <person name="Woo P.C."/>
            <person name="Lau S.K."/>
            <person name="Yuen K.-Y."/>
            <person name="Chow W.-N."/>
            <person name="Lin X."/>
        </authorList>
    </citation>
    <scope>NUCLEOTIDE SEQUENCE [LARGE SCALE GENOMIC DNA]</scope>
    <source>
        <strain evidence="2">PM1</strain>
    </source>
</reference>
<feature type="transmembrane region" description="Helical" evidence="1">
    <location>
        <begin position="12"/>
        <end position="32"/>
    </location>
</feature>
<feature type="transmembrane region" description="Helical" evidence="1">
    <location>
        <begin position="39"/>
        <end position="56"/>
    </location>
</feature>
<feature type="transmembrane region" description="Helical" evidence="1">
    <location>
        <begin position="245"/>
        <end position="262"/>
    </location>
</feature>
<sequence>MPNNLSLNSFNRLVVIPVLMGLGHLAPAIGAIRAATGTYQFPVALLGMIATGAALVDSYDSYKDAPIPNRPPKWLWNIWFYSLWAVTLVCFYWVGMGNTMRSVPDAEEWSPFLQAKTYCEFRQTYSSKFREAKSLVVAMCMAYVTVDTSIAYSCNGGTTTQHSESSVHSKSLSLAILYQFFRETACDVRDVAEDARDRMKTLPIRLGRKKTFCLMGIVGTFVDGAITRGISIDGLWGFHYHHGNVTAWGTVSLIGLTPVIWAQRSLGR</sequence>
<protein>
    <submittedName>
        <fullName evidence="2">Digeranylgeranylglyceryl phosphate synthase</fullName>
    </submittedName>
</protein>
<feature type="transmembrane region" description="Helical" evidence="1">
    <location>
        <begin position="212"/>
        <end position="230"/>
    </location>
</feature>
<organism evidence="2">
    <name type="scientific">Talaromyces marneffei PM1</name>
    <dbReference type="NCBI Taxonomy" id="1077442"/>
    <lineage>
        <taxon>Eukaryota</taxon>
        <taxon>Fungi</taxon>
        <taxon>Dikarya</taxon>
        <taxon>Ascomycota</taxon>
        <taxon>Pezizomycotina</taxon>
        <taxon>Eurotiomycetes</taxon>
        <taxon>Eurotiomycetidae</taxon>
        <taxon>Eurotiales</taxon>
        <taxon>Trichocomaceae</taxon>
        <taxon>Talaromyces</taxon>
        <taxon>Talaromyces sect. Talaromyces</taxon>
    </lineage>
</organism>
<dbReference type="HOGENOM" id="CLU_082467_0_0_1"/>
<name>A0A093V344_TALMA</name>